<evidence type="ECO:0000313" key="1">
    <source>
        <dbReference type="EMBL" id="MPN42814.1"/>
    </source>
</evidence>
<gene>
    <name evidence="1" type="ORF">SDC9_190372</name>
</gene>
<dbReference type="Gene3D" id="3.40.50.1100">
    <property type="match status" value="1"/>
</dbReference>
<organism evidence="1">
    <name type="scientific">bioreactor metagenome</name>
    <dbReference type="NCBI Taxonomy" id="1076179"/>
    <lineage>
        <taxon>unclassified sequences</taxon>
        <taxon>metagenomes</taxon>
        <taxon>ecological metagenomes</taxon>
    </lineage>
</organism>
<sequence length="77" mass="8355">MKYIPQKDKIISTIKNSQGSAFTIQNEAILLANQLFESKNIITSLEGSLTLAGYQKAIKSGIDVGDFPVILLTGAKR</sequence>
<name>A0A645I319_9ZZZZ</name>
<reference evidence="1" key="1">
    <citation type="submission" date="2019-08" db="EMBL/GenBank/DDBJ databases">
        <authorList>
            <person name="Kucharzyk K."/>
            <person name="Murdoch R.W."/>
            <person name="Higgins S."/>
            <person name="Loffler F."/>
        </authorList>
    </citation>
    <scope>NUCLEOTIDE SEQUENCE</scope>
</reference>
<comment type="caution">
    <text evidence="1">The sequence shown here is derived from an EMBL/GenBank/DDBJ whole genome shotgun (WGS) entry which is preliminary data.</text>
</comment>
<proteinExistence type="predicted"/>
<dbReference type="InterPro" id="IPR036052">
    <property type="entry name" value="TrpB-like_PALP_sf"/>
</dbReference>
<evidence type="ECO:0008006" key="2">
    <source>
        <dbReference type="Google" id="ProtNLM"/>
    </source>
</evidence>
<dbReference type="EMBL" id="VSSQ01100805">
    <property type="protein sequence ID" value="MPN42814.1"/>
    <property type="molecule type" value="Genomic_DNA"/>
</dbReference>
<dbReference type="AlphaFoldDB" id="A0A645I319"/>
<protein>
    <recommendedName>
        <fullName evidence="2">Threonine synthase</fullName>
    </recommendedName>
</protein>
<accession>A0A645I319</accession>